<protein>
    <submittedName>
        <fullName evidence="2">Uncharacterized protein</fullName>
    </submittedName>
</protein>
<name>G4Z5I6_PHYSP</name>
<accession>G4Z5I6</accession>
<reference evidence="2 3" key="1">
    <citation type="journal article" date="2006" name="Science">
        <title>Phytophthora genome sequences uncover evolutionary origins and mechanisms of pathogenesis.</title>
        <authorList>
            <person name="Tyler B.M."/>
            <person name="Tripathy S."/>
            <person name="Zhang X."/>
            <person name="Dehal P."/>
            <person name="Jiang R.H."/>
            <person name="Aerts A."/>
            <person name="Arredondo F.D."/>
            <person name="Baxter L."/>
            <person name="Bensasson D."/>
            <person name="Beynon J.L."/>
            <person name="Chapman J."/>
            <person name="Damasceno C.M."/>
            <person name="Dorrance A.E."/>
            <person name="Dou D."/>
            <person name="Dickerman A.W."/>
            <person name="Dubchak I.L."/>
            <person name="Garbelotto M."/>
            <person name="Gijzen M."/>
            <person name="Gordon S.G."/>
            <person name="Govers F."/>
            <person name="Grunwald N.J."/>
            <person name="Huang W."/>
            <person name="Ivors K.L."/>
            <person name="Jones R.W."/>
            <person name="Kamoun S."/>
            <person name="Krampis K."/>
            <person name="Lamour K.H."/>
            <person name="Lee M.K."/>
            <person name="McDonald W.H."/>
            <person name="Medina M."/>
            <person name="Meijer H.J."/>
            <person name="Nordberg E.K."/>
            <person name="Maclean D.J."/>
            <person name="Ospina-Giraldo M.D."/>
            <person name="Morris P.F."/>
            <person name="Phuntumart V."/>
            <person name="Putnam N.H."/>
            <person name="Rash S."/>
            <person name="Rose J.K."/>
            <person name="Sakihama Y."/>
            <person name="Salamov A.A."/>
            <person name="Savidor A."/>
            <person name="Scheuring C.F."/>
            <person name="Smith B.M."/>
            <person name="Sobral B.W."/>
            <person name="Terry A."/>
            <person name="Torto-Alalibo T.A."/>
            <person name="Win J."/>
            <person name="Xu Z."/>
            <person name="Zhang H."/>
            <person name="Grigoriev I.V."/>
            <person name="Rokhsar D.S."/>
            <person name="Boore J.L."/>
        </authorList>
    </citation>
    <scope>NUCLEOTIDE SEQUENCE [LARGE SCALE GENOMIC DNA]</scope>
    <source>
        <strain evidence="2 3">P6497</strain>
    </source>
</reference>
<dbReference type="EMBL" id="JH159153">
    <property type="protein sequence ID" value="EGZ21664.1"/>
    <property type="molecule type" value="Genomic_DNA"/>
</dbReference>
<dbReference type="InParanoid" id="G4Z5I6"/>
<evidence type="ECO:0000313" key="3">
    <source>
        <dbReference type="Proteomes" id="UP000002640"/>
    </source>
</evidence>
<organism evidence="2 3">
    <name type="scientific">Phytophthora sojae (strain P6497)</name>
    <name type="common">Soybean stem and root rot agent</name>
    <name type="synonym">Phytophthora megasperma f. sp. glycines</name>
    <dbReference type="NCBI Taxonomy" id="1094619"/>
    <lineage>
        <taxon>Eukaryota</taxon>
        <taxon>Sar</taxon>
        <taxon>Stramenopiles</taxon>
        <taxon>Oomycota</taxon>
        <taxon>Peronosporomycetes</taxon>
        <taxon>Peronosporales</taxon>
        <taxon>Peronosporaceae</taxon>
        <taxon>Phytophthora</taxon>
    </lineage>
</organism>
<proteinExistence type="predicted"/>
<dbReference type="Proteomes" id="UP000002640">
    <property type="component" value="Unassembled WGS sequence"/>
</dbReference>
<dbReference type="AlphaFoldDB" id="G4Z5I6"/>
<feature type="compositionally biased region" description="Low complexity" evidence="1">
    <location>
        <begin position="1"/>
        <end position="16"/>
    </location>
</feature>
<gene>
    <name evidence="2" type="ORF">PHYSODRAFT_494743</name>
</gene>
<dbReference type="RefSeq" id="XP_009524381.1">
    <property type="nucleotide sequence ID" value="XM_009526086.1"/>
</dbReference>
<feature type="region of interest" description="Disordered" evidence="1">
    <location>
        <begin position="1"/>
        <end position="28"/>
    </location>
</feature>
<sequence>MPSHGPTPTVSTTTPRLPRPTKPCRRAAPSTLLASQLQLEGRRRAALWHDIRIKTLQTEFTTVHLKFPSSSFPTTRGPPSAPHYLLNQPLKTALSKYVRRTQCSLPTLVELLRGQTQSDYRPNKNMLPGIISKACSDYPHVKPLLAVAREGVRVSLTTPLPHQTTPPRNHPSARDRINVLRKNIRKEQDLGRCIVLDLDILALWPEVYPSPFGIVDKGDDDPNISGRTIHDLSFPEGSSINDHTDRATAPIAEYEHCDAIAKEILHQTSRFPGHDIRISLGEVAAHSEILAFTANALISLLAPFPKRML</sequence>
<dbReference type="KEGG" id="psoj:PHYSODRAFT_494743"/>
<dbReference type="GeneID" id="20657102"/>
<keyword evidence="3" id="KW-1185">Reference proteome</keyword>
<evidence type="ECO:0000256" key="1">
    <source>
        <dbReference type="SAM" id="MobiDB-lite"/>
    </source>
</evidence>
<evidence type="ECO:0000313" key="2">
    <source>
        <dbReference type="EMBL" id="EGZ21664.1"/>
    </source>
</evidence>